<sequence length="303" mass="33820">MIPENSLLDITHCRLCPRNCGINRKERAGFCGEKAAIRCARAALHHWEEPCISGTRGSGTVFFSGCCLKCCFCQNYQISQEGLGKELSPERLAQIFLSLQEQGAHNINLVTGTHFLPGILAALDLARPKLSIPVVYNCGGYEKPEVIQLLDGYVDIYLPDLKYFDSKLSSEYSGAGDYFSVASRAVSAMIAQTGSPVFNEEGIMIRGVLIRHMVLPGSRKDSVSILRWLEENLPKDGFLLSLLSQYTPFYKSSEHPRINRRLTTYEYEKVLEEAVSLGLTRGFMQEKSSAKEEYTPPFDLEGL</sequence>
<dbReference type="PANTHER" id="PTHR43075">
    <property type="entry name" value="FORMATE LYASE ACTIVATING ENZYME, PUTATIVE (AFU_ORTHOLOGUE AFUA_2G15630)-RELATED"/>
    <property type="match status" value="1"/>
</dbReference>
<feature type="binding site" evidence="5">
    <location>
        <position position="66"/>
    </location>
    <ligand>
        <name>[4Fe-4S] cluster</name>
        <dbReference type="ChEBI" id="CHEBI:49883"/>
        <note>4Fe-4S-S-AdoMet</note>
    </ligand>
</feature>
<dbReference type="InterPro" id="IPR040085">
    <property type="entry name" value="MJ0674-like"/>
</dbReference>
<dbReference type="InterPro" id="IPR013785">
    <property type="entry name" value="Aldolase_TIM"/>
</dbReference>
<dbReference type="Proteomes" id="UP000824230">
    <property type="component" value="Unassembled WGS sequence"/>
</dbReference>
<protein>
    <submittedName>
        <fullName evidence="7">Radical SAM protein</fullName>
    </submittedName>
</protein>
<dbReference type="InterPro" id="IPR007197">
    <property type="entry name" value="rSAM"/>
</dbReference>
<keyword evidence="1 5" id="KW-0949">S-adenosyl-L-methionine</keyword>
<dbReference type="PANTHER" id="PTHR43075:SF1">
    <property type="entry name" value="FORMATE LYASE ACTIVATING ENZYME, PUTATIVE (AFU_ORTHOLOGUE AFUA_2G15630)-RELATED"/>
    <property type="match status" value="1"/>
</dbReference>
<comment type="cofactor">
    <cofactor evidence="5">
        <name>[4Fe-4S] cluster</name>
        <dbReference type="ChEBI" id="CHEBI:49883"/>
    </cofactor>
    <text evidence="5">Binds 1 [4Fe-4S] cluster. The cluster is coordinated with 3 cysteines and an exchangeable S-adenosyl-L-methionine.</text>
</comment>
<feature type="binding site" evidence="5">
    <location>
        <position position="73"/>
    </location>
    <ligand>
        <name>[4Fe-4S] cluster</name>
        <dbReference type="ChEBI" id="CHEBI:49883"/>
        <note>4Fe-4S-S-AdoMet</note>
    </ligand>
</feature>
<gene>
    <name evidence="7" type="ORF">H9738_05205</name>
</gene>
<evidence type="ECO:0000256" key="1">
    <source>
        <dbReference type="ARBA" id="ARBA00022691"/>
    </source>
</evidence>
<name>A0A9D1VLH5_9FIRM</name>
<evidence type="ECO:0000259" key="6">
    <source>
        <dbReference type="Pfam" id="PF04055"/>
    </source>
</evidence>
<evidence type="ECO:0000256" key="5">
    <source>
        <dbReference type="PIRSR" id="PIRSR004869-50"/>
    </source>
</evidence>
<keyword evidence="2 5" id="KW-0479">Metal-binding</keyword>
<reference evidence="7" key="2">
    <citation type="submission" date="2021-04" db="EMBL/GenBank/DDBJ databases">
        <authorList>
            <person name="Gilroy R."/>
        </authorList>
    </citation>
    <scope>NUCLEOTIDE SEQUENCE</scope>
    <source>
        <strain evidence="7">ChiHjej12B11-1927</strain>
    </source>
</reference>
<dbReference type="Pfam" id="PF04055">
    <property type="entry name" value="Radical_SAM"/>
    <property type="match status" value="1"/>
</dbReference>
<evidence type="ECO:0000256" key="2">
    <source>
        <dbReference type="ARBA" id="ARBA00022723"/>
    </source>
</evidence>
<keyword evidence="3 5" id="KW-0408">Iron</keyword>
<dbReference type="GO" id="GO:0051536">
    <property type="term" value="F:iron-sulfur cluster binding"/>
    <property type="evidence" value="ECO:0007669"/>
    <property type="project" value="UniProtKB-KW"/>
</dbReference>
<evidence type="ECO:0000313" key="7">
    <source>
        <dbReference type="EMBL" id="HIX37254.1"/>
    </source>
</evidence>
<dbReference type="CDD" id="cd01335">
    <property type="entry name" value="Radical_SAM"/>
    <property type="match status" value="1"/>
</dbReference>
<accession>A0A9D1VLH5</accession>
<dbReference type="PIRSF" id="PIRSF004869">
    <property type="entry name" value="PflX_prd"/>
    <property type="match status" value="1"/>
</dbReference>
<dbReference type="Gene3D" id="3.20.20.70">
    <property type="entry name" value="Aldolase class I"/>
    <property type="match status" value="1"/>
</dbReference>
<dbReference type="SFLD" id="SFLDG01099">
    <property type="entry name" value="Uncharacterised_Radical_SAM_Su"/>
    <property type="match status" value="1"/>
</dbReference>
<dbReference type="AlphaFoldDB" id="A0A9D1VLH5"/>
<organism evidence="7 8">
    <name type="scientific">Candidatus Blautia pullistercoris</name>
    <dbReference type="NCBI Taxonomy" id="2838499"/>
    <lineage>
        <taxon>Bacteria</taxon>
        <taxon>Bacillati</taxon>
        <taxon>Bacillota</taxon>
        <taxon>Clostridia</taxon>
        <taxon>Lachnospirales</taxon>
        <taxon>Lachnospiraceae</taxon>
        <taxon>Blautia</taxon>
    </lineage>
</organism>
<dbReference type="InterPro" id="IPR016431">
    <property type="entry name" value="Pyrv-formate_lyase-activ_prd"/>
</dbReference>
<dbReference type="GO" id="GO:0003824">
    <property type="term" value="F:catalytic activity"/>
    <property type="evidence" value="ECO:0007669"/>
    <property type="project" value="InterPro"/>
</dbReference>
<dbReference type="SFLD" id="SFLDS00029">
    <property type="entry name" value="Radical_SAM"/>
    <property type="match status" value="1"/>
</dbReference>
<dbReference type="GO" id="GO:0046872">
    <property type="term" value="F:metal ion binding"/>
    <property type="evidence" value="ECO:0007669"/>
    <property type="project" value="UniProtKB-KW"/>
</dbReference>
<evidence type="ECO:0000313" key="8">
    <source>
        <dbReference type="Proteomes" id="UP000824230"/>
    </source>
</evidence>
<evidence type="ECO:0000256" key="3">
    <source>
        <dbReference type="ARBA" id="ARBA00023004"/>
    </source>
</evidence>
<comment type="caution">
    <text evidence="7">The sequence shown here is derived from an EMBL/GenBank/DDBJ whole genome shotgun (WGS) entry which is preliminary data.</text>
</comment>
<keyword evidence="4 5" id="KW-0411">Iron-sulfur</keyword>
<feature type="binding site" evidence="5">
    <location>
        <position position="70"/>
    </location>
    <ligand>
        <name>[4Fe-4S] cluster</name>
        <dbReference type="ChEBI" id="CHEBI:49883"/>
        <note>4Fe-4S-S-AdoMet</note>
    </ligand>
</feature>
<dbReference type="InterPro" id="IPR058240">
    <property type="entry name" value="rSAM_sf"/>
</dbReference>
<reference evidence="7" key="1">
    <citation type="journal article" date="2021" name="PeerJ">
        <title>Extensive microbial diversity within the chicken gut microbiome revealed by metagenomics and culture.</title>
        <authorList>
            <person name="Gilroy R."/>
            <person name="Ravi A."/>
            <person name="Getino M."/>
            <person name="Pursley I."/>
            <person name="Horton D.L."/>
            <person name="Alikhan N.F."/>
            <person name="Baker D."/>
            <person name="Gharbi K."/>
            <person name="Hall N."/>
            <person name="Watson M."/>
            <person name="Adriaenssens E.M."/>
            <person name="Foster-Nyarko E."/>
            <person name="Jarju S."/>
            <person name="Secka A."/>
            <person name="Antonio M."/>
            <person name="Oren A."/>
            <person name="Chaudhuri R.R."/>
            <person name="La Ragione R."/>
            <person name="Hildebrand F."/>
            <person name="Pallen M.J."/>
        </authorList>
    </citation>
    <scope>NUCLEOTIDE SEQUENCE</scope>
    <source>
        <strain evidence="7">ChiHjej12B11-1927</strain>
    </source>
</reference>
<evidence type="ECO:0000256" key="4">
    <source>
        <dbReference type="ARBA" id="ARBA00023014"/>
    </source>
</evidence>
<feature type="domain" description="Radical SAM core" evidence="6">
    <location>
        <begin position="61"/>
        <end position="169"/>
    </location>
</feature>
<proteinExistence type="predicted"/>
<dbReference type="EMBL" id="DXFG01000097">
    <property type="protein sequence ID" value="HIX37254.1"/>
    <property type="molecule type" value="Genomic_DNA"/>
</dbReference>
<dbReference type="SUPFAM" id="SSF102114">
    <property type="entry name" value="Radical SAM enzymes"/>
    <property type="match status" value="1"/>
</dbReference>